<dbReference type="RefSeq" id="WP_167942419.1">
    <property type="nucleotide sequence ID" value="NZ_JAATJA010000004.1"/>
</dbReference>
<dbReference type="PANTHER" id="PTHR45138">
    <property type="entry name" value="REGULATORY COMPONENTS OF SENSORY TRANSDUCTION SYSTEM"/>
    <property type="match status" value="1"/>
</dbReference>
<evidence type="ECO:0000313" key="8">
    <source>
        <dbReference type="EMBL" id="NJB69343.1"/>
    </source>
</evidence>
<evidence type="ECO:0000256" key="2">
    <source>
        <dbReference type="ARBA" id="ARBA00034247"/>
    </source>
</evidence>
<feature type="transmembrane region" description="Helical" evidence="3">
    <location>
        <begin position="59"/>
        <end position="79"/>
    </location>
</feature>
<protein>
    <recommendedName>
        <fullName evidence="1">diguanylate cyclase</fullName>
        <ecNumber evidence="1">2.7.7.65</ecNumber>
    </recommendedName>
</protein>
<dbReference type="AlphaFoldDB" id="A0A846QSJ9"/>
<proteinExistence type="predicted"/>
<dbReference type="Pfam" id="PF08447">
    <property type="entry name" value="PAS_3"/>
    <property type="match status" value="1"/>
</dbReference>
<dbReference type="SUPFAM" id="SSF55073">
    <property type="entry name" value="Nucleotide cyclase"/>
    <property type="match status" value="1"/>
</dbReference>
<keyword evidence="3" id="KW-1133">Transmembrane helix</keyword>
<evidence type="ECO:0000256" key="1">
    <source>
        <dbReference type="ARBA" id="ARBA00012528"/>
    </source>
</evidence>
<dbReference type="Pfam" id="PF08448">
    <property type="entry name" value="PAS_4"/>
    <property type="match status" value="1"/>
</dbReference>
<dbReference type="SMART" id="SM00267">
    <property type="entry name" value="GGDEF"/>
    <property type="match status" value="1"/>
</dbReference>
<dbReference type="GO" id="GO:0043709">
    <property type="term" value="P:cell adhesion involved in single-species biofilm formation"/>
    <property type="evidence" value="ECO:0007669"/>
    <property type="project" value="TreeGrafter"/>
</dbReference>
<dbReference type="InterPro" id="IPR029787">
    <property type="entry name" value="Nucleotide_cyclase"/>
</dbReference>
<dbReference type="CDD" id="cd01949">
    <property type="entry name" value="GGDEF"/>
    <property type="match status" value="1"/>
</dbReference>
<dbReference type="InterPro" id="IPR050469">
    <property type="entry name" value="Diguanylate_Cyclase"/>
</dbReference>
<comment type="catalytic activity">
    <reaction evidence="2">
        <text>2 GTP = 3',3'-c-di-GMP + 2 diphosphate</text>
        <dbReference type="Rhea" id="RHEA:24898"/>
        <dbReference type="ChEBI" id="CHEBI:33019"/>
        <dbReference type="ChEBI" id="CHEBI:37565"/>
        <dbReference type="ChEBI" id="CHEBI:58805"/>
        <dbReference type="EC" id="2.7.7.65"/>
    </reaction>
</comment>
<dbReference type="PROSITE" id="PS50113">
    <property type="entry name" value="PAC"/>
    <property type="match status" value="2"/>
</dbReference>
<dbReference type="PROSITE" id="PS50887">
    <property type="entry name" value="GGDEF"/>
    <property type="match status" value="1"/>
</dbReference>
<reference evidence="8 9" key="1">
    <citation type="submission" date="2020-03" db="EMBL/GenBank/DDBJ databases">
        <title>Genomic Encyclopedia of Type Strains, Phase IV (KMG-IV): sequencing the most valuable type-strain genomes for metagenomic binning, comparative biology and taxonomic classification.</title>
        <authorList>
            <person name="Goeker M."/>
        </authorList>
    </citation>
    <scope>NUCLEOTIDE SEQUENCE [LARGE SCALE GENOMIC DNA]</scope>
    <source>
        <strain evidence="8 9">DSM 24233</strain>
    </source>
</reference>
<dbReference type="EC" id="2.7.7.65" evidence="1"/>
<dbReference type="Gene3D" id="3.30.70.270">
    <property type="match status" value="1"/>
</dbReference>
<dbReference type="InterPro" id="IPR035965">
    <property type="entry name" value="PAS-like_dom_sf"/>
</dbReference>
<dbReference type="GO" id="GO:1902201">
    <property type="term" value="P:negative regulation of bacterial-type flagellum-dependent cell motility"/>
    <property type="evidence" value="ECO:0007669"/>
    <property type="project" value="TreeGrafter"/>
</dbReference>
<dbReference type="Gene3D" id="3.30.450.20">
    <property type="entry name" value="PAS domain"/>
    <property type="match status" value="2"/>
</dbReference>
<accession>A0A846QSJ9</accession>
<evidence type="ECO:0000256" key="4">
    <source>
        <dbReference type="SAM" id="SignalP"/>
    </source>
</evidence>
<dbReference type="NCBIfam" id="TIGR00254">
    <property type="entry name" value="GGDEF"/>
    <property type="match status" value="1"/>
</dbReference>
<dbReference type="InterPro" id="IPR001610">
    <property type="entry name" value="PAC"/>
</dbReference>
<feature type="domain" description="PAC" evidence="6">
    <location>
        <begin position="284"/>
        <end position="337"/>
    </location>
</feature>
<dbReference type="SMART" id="SM00086">
    <property type="entry name" value="PAC"/>
    <property type="match status" value="2"/>
</dbReference>
<comment type="caution">
    <text evidence="8">The sequence shown here is derived from an EMBL/GenBank/DDBJ whole genome shotgun (WGS) entry which is preliminary data.</text>
</comment>
<dbReference type="PANTHER" id="PTHR45138:SF9">
    <property type="entry name" value="DIGUANYLATE CYCLASE DGCM-RELATED"/>
    <property type="match status" value="1"/>
</dbReference>
<keyword evidence="3" id="KW-0472">Membrane</keyword>
<dbReference type="InterPro" id="IPR000014">
    <property type="entry name" value="PAS"/>
</dbReference>
<dbReference type="Proteomes" id="UP000580856">
    <property type="component" value="Unassembled WGS sequence"/>
</dbReference>
<dbReference type="NCBIfam" id="TIGR00229">
    <property type="entry name" value="sensory_box"/>
    <property type="match status" value="2"/>
</dbReference>
<feature type="domain" description="PAC" evidence="6">
    <location>
        <begin position="157"/>
        <end position="208"/>
    </location>
</feature>
<dbReference type="InterPro" id="IPR013656">
    <property type="entry name" value="PAS_4"/>
</dbReference>
<dbReference type="InterPro" id="IPR000700">
    <property type="entry name" value="PAS-assoc_C"/>
</dbReference>
<dbReference type="GO" id="GO:0005886">
    <property type="term" value="C:plasma membrane"/>
    <property type="evidence" value="ECO:0007669"/>
    <property type="project" value="TreeGrafter"/>
</dbReference>
<feature type="domain" description="PAS" evidence="5">
    <location>
        <begin position="84"/>
        <end position="154"/>
    </location>
</feature>
<feature type="chain" id="PRO_5032540814" description="diguanylate cyclase" evidence="4">
    <location>
        <begin position="23"/>
        <end position="500"/>
    </location>
</feature>
<keyword evidence="9" id="KW-1185">Reference proteome</keyword>
<dbReference type="GO" id="GO:0052621">
    <property type="term" value="F:diguanylate cyclase activity"/>
    <property type="evidence" value="ECO:0007669"/>
    <property type="project" value="UniProtKB-EC"/>
</dbReference>
<dbReference type="InterPro" id="IPR013655">
    <property type="entry name" value="PAS_fold_3"/>
</dbReference>
<feature type="signal peptide" evidence="4">
    <location>
        <begin position="1"/>
        <end position="22"/>
    </location>
</feature>
<dbReference type="InterPro" id="IPR000160">
    <property type="entry name" value="GGDEF_dom"/>
</dbReference>
<evidence type="ECO:0000259" key="6">
    <source>
        <dbReference type="PROSITE" id="PS50113"/>
    </source>
</evidence>
<evidence type="ECO:0000259" key="5">
    <source>
        <dbReference type="PROSITE" id="PS50112"/>
    </source>
</evidence>
<evidence type="ECO:0000259" key="7">
    <source>
        <dbReference type="PROSITE" id="PS50887"/>
    </source>
</evidence>
<dbReference type="CDD" id="cd00130">
    <property type="entry name" value="PAS"/>
    <property type="match status" value="2"/>
</dbReference>
<dbReference type="Pfam" id="PF00990">
    <property type="entry name" value="GGDEF"/>
    <property type="match status" value="1"/>
</dbReference>
<gene>
    <name evidence="8" type="ORF">GGQ74_003040</name>
</gene>
<organism evidence="8 9">
    <name type="scientific">Desulfobaculum xiamenense</name>
    <dbReference type="NCBI Taxonomy" id="995050"/>
    <lineage>
        <taxon>Bacteria</taxon>
        <taxon>Pseudomonadati</taxon>
        <taxon>Thermodesulfobacteriota</taxon>
        <taxon>Desulfovibrionia</taxon>
        <taxon>Desulfovibrionales</taxon>
        <taxon>Desulfovibrionaceae</taxon>
        <taxon>Desulfobaculum</taxon>
    </lineage>
</organism>
<dbReference type="InterPro" id="IPR043128">
    <property type="entry name" value="Rev_trsase/Diguanyl_cyclase"/>
</dbReference>
<evidence type="ECO:0000256" key="3">
    <source>
        <dbReference type="SAM" id="Phobius"/>
    </source>
</evidence>
<feature type="domain" description="GGDEF" evidence="7">
    <location>
        <begin position="369"/>
        <end position="500"/>
    </location>
</feature>
<evidence type="ECO:0000313" key="9">
    <source>
        <dbReference type="Proteomes" id="UP000580856"/>
    </source>
</evidence>
<dbReference type="SMART" id="SM00091">
    <property type="entry name" value="PAS"/>
    <property type="match status" value="1"/>
</dbReference>
<dbReference type="EMBL" id="JAATJA010000004">
    <property type="protein sequence ID" value="NJB69343.1"/>
    <property type="molecule type" value="Genomic_DNA"/>
</dbReference>
<dbReference type="PROSITE" id="PS50112">
    <property type="entry name" value="PAS"/>
    <property type="match status" value="1"/>
</dbReference>
<keyword evidence="4" id="KW-0732">Signal</keyword>
<keyword evidence="3" id="KW-0812">Transmembrane</keyword>
<dbReference type="SUPFAM" id="SSF55785">
    <property type="entry name" value="PYP-like sensor domain (PAS domain)"/>
    <property type="match status" value="2"/>
</dbReference>
<dbReference type="FunFam" id="3.30.70.270:FF:000001">
    <property type="entry name" value="Diguanylate cyclase domain protein"/>
    <property type="match status" value="1"/>
</dbReference>
<sequence>MSCRSFAVACALLAAVALGAAAAVSVCAIAERPALSRGFVDGGVSDARLGNGLDASTHVAALVSGSGAAALLIFIVWTGQLRQREEHYRGLIENGADLIIAFEPSGSIRYHSPSCRAVLGRGGPDLVGQQVYELLHDADVPVLREAVDRLLGGGGTQCVVQRMSNPEGASRSFEAHVSVMPDGGGRQLVVLNARDITARLEAEERLRRSEERFQLALRASNVELWEYNFATGHSILPEMLYQTLGYGDGEGPALAVDLEYIHENDRAGVSDALLAHVDGRSQVFKADFRLRSRSGEYVWVSATGRMFDRDGDGEFETFIGIIRNVAWRKELEESLRTLATRDGLTGLHNRVHFISLAERELDRAGRYRHPCTVLMVDADDFKAVNDTYGHEAGDAVLCRLAETAVRMLRDVDIVGRIGGEEFAALLPETDVEAAVVAAERVRAAVDALAVETVAGTIRFTVSIGVATFGPQSASLEEMLRVADAALYKAKKEGRNRVVVA</sequence>
<name>A0A846QSJ9_9BACT</name>